<keyword evidence="3" id="KW-1185">Reference proteome</keyword>
<gene>
    <name evidence="2" type="primary">tssA</name>
    <name evidence="2" type="ORF">F6X38_08670</name>
</gene>
<protein>
    <submittedName>
        <fullName evidence="2">Type VI secretion system protein TssA</fullName>
    </submittedName>
</protein>
<evidence type="ECO:0000313" key="2">
    <source>
        <dbReference type="EMBL" id="KAB0680244.1"/>
    </source>
</evidence>
<dbReference type="PANTHER" id="PTHR37951">
    <property type="entry name" value="CYTOPLASMIC PROTEIN-RELATED"/>
    <property type="match status" value="1"/>
</dbReference>
<accession>A0A7V7PQ52</accession>
<dbReference type="NCBIfam" id="TIGR03363">
    <property type="entry name" value="VI_chp_8"/>
    <property type="match status" value="1"/>
</dbReference>
<comment type="caution">
    <text evidence="2">The sequence shown here is derived from an EMBL/GenBank/DDBJ whole genome shotgun (WGS) entry which is preliminary data.</text>
</comment>
<name>A0A7V7PQ52_9HYPH</name>
<dbReference type="InterPro" id="IPR017740">
    <property type="entry name" value="TssA-like"/>
</dbReference>
<evidence type="ECO:0000259" key="1">
    <source>
        <dbReference type="Pfam" id="PF06812"/>
    </source>
</evidence>
<organism evidence="2 3">
    <name type="scientific">Plantimonas leprariae</name>
    <dbReference type="NCBI Taxonomy" id="2615207"/>
    <lineage>
        <taxon>Bacteria</taxon>
        <taxon>Pseudomonadati</taxon>
        <taxon>Pseudomonadota</taxon>
        <taxon>Alphaproteobacteria</taxon>
        <taxon>Hyphomicrobiales</taxon>
        <taxon>Aurantimonadaceae</taxon>
        <taxon>Plantimonas</taxon>
    </lineage>
</organism>
<dbReference type="AlphaFoldDB" id="A0A7V7PQ52"/>
<sequence>MDPKSADTIVLTDFITEGRPTGVNLRTDPVHRELYYRLKDARSAARGAERSVVPGEPMRLASAWSDVRALAVQALTEVTKDVEVLAWLAEAELRIGRFAGLARVFDAAAVLVEASWDEMHSIDGDGPEDKAAPFAGLNGVGGEGTLIQPIRLCPLVPDAHFFELSLWDYQVAQRDGSGRLRDAVADAGRDAMATHLETVRACQAAFARLTQALDRRCGPHSPPSSNTRAVLEEVRAAISDVAQLSDAVEEVAPAAAAGTNGKASPANAVARRGEIASREEAFQRLLEVAAYFRRTEPHSPLSSSIETLVARGRMDFLRLLEELLPDPHVRRTVLASAGIQPQGEMH</sequence>
<dbReference type="EMBL" id="VZDO01000005">
    <property type="protein sequence ID" value="KAB0680244.1"/>
    <property type="molecule type" value="Genomic_DNA"/>
</dbReference>
<dbReference type="InterPro" id="IPR010657">
    <property type="entry name" value="ImpA_N"/>
</dbReference>
<dbReference type="Proteomes" id="UP000432089">
    <property type="component" value="Unassembled WGS sequence"/>
</dbReference>
<dbReference type="RefSeq" id="WP_150969317.1">
    <property type="nucleotide sequence ID" value="NZ_VZDO01000005.1"/>
</dbReference>
<dbReference type="Pfam" id="PF06812">
    <property type="entry name" value="ImpA_N"/>
    <property type="match status" value="1"/>
</dbReference>
<reference evidence="2 3" key="1">
    <citation type="submission" date="2019-09" db="EMBL/GenBank/DDBJ databases">
        <title>YIM 132180 draft genome.</title>
        <authorList>
            <person name="Zhang K."/>
        </authorList>
    </citation>
    <scope>NUCLEOTIDE SEQUENCE [LARGE SCALE GENOMIC DNA]</scope>
    <source>
        <strain evidence="2 3">YIM 132180</strain>
    </source>
</reference>
<feature type="domain" description="ImpA N-terminal" evidence="1">
    <location>
        <begin position="15"/>
        <end position="138"/>
    </location>
</feature>
<evidence type="ECO:0000313" key="3">
    <source>
        <dbReference type="Proteomes" id="UP000432089"/>
    </source>
</evidence>
<dbReference type="PANTHER" id="PTHR37951:SF1">
    <property type="entry name" value="TYPE VI SECRETION SYSTEM COMPONENT TSSA1"/>
    <property type="match status" value="1"/>
</dbReference>
<proteinExistence type="predicted"/>